<sequence length="760" mass="88456">MQSLWEIKLEKYDNSQNRKYETIYTLANGYRGFRGVQDFSKKGECGNFIAGVFDKNDAQVTEIVNCQNPLVLNIYFDNEQLDIDNSEVLEFERNLNMKEGILYSKYLLKLQSRRIVKVEVEKFVSRNNVHRWAAKYKITPVNFSSKMFIENIIDGTVTNSSLDPFLKTKHFDVEDVLDLKPGIALKSITIDKKIRVIEATTLFSENPSGNIFIRRKFGRFGEVAREVYESFVKEGKEYIVVKYGVTYTSRDTKESIISKAKDELFNFIREGYESEKDKHIEYWNNLWDKIDIEIKGDDAAQRGLRFNLFQLSSSAYDGDDKVSIAAKALHGEGYKGHVFWDTEIFMLPFFIYTNPKVARALLMYRYNTLDGARKNAELNGYKGAQFPWESADDGIEVTPKWGFDYDGNPVRIWTGDEEFHINADIAFAIWEYYRATMDKDFLDNYGIEIILDTAKFWNSRLEYNKEKNRYEINKVIGPDEFHEHVNNNVYTNYLARWNMIKALQLVEMLKIENPVLLNKLCNKLGLSNADFEEWEKKIELIYIPMAKDGKLIEQFEGYFNLLDIPITEYDENGMPKWPDLKGYKLHDTQLIKQPDVVMLMLLLGDEFDLESKKINYEYYEKRTMHKSSLSPSMYSIMGLVVGDTHNSYKYFMKTIYTDLEDNQGNAALGLHAASTGGSWQSAVFGFGGLSIDHDEIPNINPWTPENWEELSYKINWRGSIIKVTVKQDKVEIFSDMDNEVKVYGNKYSIKQNQLLEVSRI</sequence>
<dbReference type="GO" id="GO:0030246">
    <property type="term" value="F:carbohydrate binding"/>
    <property type="evidence" value="ECO:0007669"/>
    <property type="project" value="InterPro"/>
</dbReference>
<proteinExistence type="inferred from homology"/>
<dbReference type="PANTHER" id="PTHR11051:SF8">
    <property type="entry name" value="PROTEIN-GLUCOSYLGALACTOSYLHYDROXYLYSINE GLUCOSIDASE"/>
    <property type="match status" value="1"/>
</dbReference>
<dbReference type="PIRSF" id="PIRSF036289">
    <property type="entry name" value="Glycosyl_hydrolase_malt_phosph"/>
    <property type="match status" value="1"/>
</dbReference>
<dbReference type="InterPro" id="IPR005196">
    <property type="entry name" value="Glyco_hydro_65_N"/>
</dbReference>
<dbReference type="GO" id="GO:0050082">
    <property type="term" value="F:maltose phosphorylase activity"/>
    <property type="evidence" value="ECO:0007669"/>
    <property type="project" value="UniProtKB-EC"/>
</dbReference>
<evidence type="ECO:0000256" key="3">
    <source>
        <dbReference type="ARBA" id="ARBA00022679"/>
    </source>
</evidence>
<dbReference type="Pfam" id="PF03632">
    <property type="entry name" value="Glyco_hydro_65m"/>
    <property type="match status" value="1"/>
</dbReference>
<dbReference type="EMBL" id="CAKP01000082">
    <property type="protein sequence ID" value="CCJ33608.1"/>
    <property type="molecule type" value="Genomic_DNA"/>
</dbReference>
<protein>
    <submittedName>
        <fullName evidence="9">Maltose phosphorylase / Trehalose phosphorylase</fullName>
        <ecNumber evidence="9">2.4.1.64</ecNumber>
        <ecNumber evidence="9">2.4.1.8</ecNumber>
    </submittedName>
</protein>
<name>I7KUK3_9CLOT</name>
<gene>
    <name evidence="9" type="ORF">CAAU_1524</name>
</gene>
<evidence type="ECO:0000256" key="2">
    <source>
        <dbReference type="ARBA" id="ARBA00022676"/>
    </source>
</evidence>
<dbReference type="Gene3D" id="2.70.98.40">
    <property type="entry name" value="Glycoside hydrolase, family 65, N-terminal domain"/>
    <property type="match status" value="1"/>
</dbReference>
<dbReference type="PANTHER" id="PTHR11051">
    <property type="entry name" value="GLYCOSYL HYDROLASE-RELATED"/>
    <property type="match status" value="1"/>
</dbReference>
<dbReference type="SUPFAM" id="SSF74650">
    <property type="entry name" value="Galactose mutarotase-like"/>
    <property type="match status" value="1"/>
</dbReference>
<feature type="domain" description="Glycoside hydrolase family 65 C-terminal" evidence="7">
    <location>
        <begin position="692"/>
        <end position="747"/>
    </location>
</feature>
<dbReference type="InterPro" id="IPR037018">
    <property type="entry name" value="GH65_N"/>
</dbReference>
<evidence type="ECO:0000256" key="4">
    <source>
        <dbReference type="PIRSR" id="PIRSR036289-50"/>
    </source>
</evidence>
<feature type="binding site" evidence="5">
    <location>
        <begin position="592"/>
        <end position="593"/>
    </location>
    <ligand>
        <name>substrate</name>
    </ligand>
</feature>
<comment type="caution">
    <text evidence="9">The sequence shown here is derived from an EMBL/GenBank/DDBJ whole genome shotgun (WGS) entry which is preliminary data.</text>
</comment>
<organism evidence="9 10">
    <name type="scientific">Caloramator australicus RC3</name>
    <dbReference type="NCBI Taxonomy" id="857293"/>
    <lineage>
        <taxon>Bacteria</taxon>
        <taxon>Bacillati</taxon>
        <taxon>Bacillota</taxon>
        <taxon>Clostridia</taxon>
        <taxon>Eubacteriales</taxon>
        <taxon>Clostridiaceae</taxon>
        <taxon>Caloramator</taxon>
    </lineage>
</organism>
<dbReference type="Proteomes" id="UP000007652">
    <property type="component" value="Unassembled WGS sequence"/>
</dbReference>
<evidence type="ECO:0000259" key="8">
    <source>
        <dbReference type="Pfam" id="PF03636"/>
    </source>
</evidence>
<evidence type="ECO:0000256" key="1">
    <source>
        <dbReference type="ARBA" id="ARBA00006768"/>
    </source>
</evidence>
<keyword evidence="2 9" id="KW-0328">Glycosyltransferase</keyword>
<dbReference type="OrthoDB" id="9758855at2"/>
<reference evidence="9 10" key="1">
    <citation type="journal article" date="2011" name="J. Bacteriol.">
        <title>Draft genome sequence of Caloramator australicus strain RC3T, a thermoanaerobe from the Great Artesian Basin of Australia.</title>
        <authorList>
            <person name="Ogg C.D."/>
            <person name="Patel B.K.C."/>
        </authorList>
    </citation>
    <scope>NUCLEOTIDE SEQUENCE [LARGE SCALE GENOMIC DNA]</scope>
    <source>
        <strain evidence="9 10">RC3</strain>
    </source>
</reference>
<evidence type="ECO:0000313" key="10">
    <source>
        <dbReference type="Proteomes" id="UP000007652"/>
    </source>
</evidence>
<evidence type="ECO:0000256" key="5">
    <source>
        <dbReference type="PIRSR" id="PIRSR036289-51"/>
    </source>
</evidence>
<evidence type="ECO:0000259" key="7">
    <source>
        <dbReference type="Pfam" id="PF03633"/>
    </source>
</evidence>
<dbReference type="STRING" id="857293.CAAU_1524"/>
<keyword evidence="10" id="KW-1185">Reference proteome</keyword>
<dbReference type="InterPro" id="IPR017045">
    <property type="entry name" value="Malt_Pase/Glycosyl_Hdrlase"/>
</dbReference>
<dbReference type="EC" id="2.4.1.8" evidence="9"/>
<dbReference type="InterPro" id="IPR005194">
    <property type="entry name" value="Glyco_hydro_65_C"/>
</dbReference>
<dbReference type="Gene3D" id="1.50.10.10">
    <property type="match status" value="1"/>
</dbReference>
<feature type="domain" description="Glycoside hydrolase family 65 central catalytic" evidence="6">
    <location>
        <begin position="305"/>
        <end position="680"/>
    </location>
</feature>
<dbReference type="Gene3D" id="2.60.420.10">
    <property type="entry name" value="Maltose phosphorylase, domain 3"/>
    <property type="match status" value="1"/>
</dbReference>
<dbReference type="EC" id="2.4.1.64" evidence="9"/>
<dbReference type="Pfam" id="PF03636">
    <property type="entry name" value="Glyco_hydro_65N"/>
    <property type="match status" value="1"/>
</dbReference>
<accession>I7KUK3</accession>
<dbReference type="GO" id="GO:0004553">
    <property type="term" value="F:hydrolase activity, hydrolyzing O-glycosyl compounds"/>
    <property type="evidence" value="ECO:0007669"/>
    <property type="project" value="TreeGrafter"/>
</dbReference>
<dbReference type="InterPro" id="IPR011013">
    <property type="entry name" value="Gal_mutarotase_sf_dom"/>
</dbReference>
<feature type="binding site" evidence="5">
    <location>
        <begin position="340"/>
        <end position="341"/>
    </location>
    <ligand>
        <name>substrate</name>
    </ligand>
</feature>
<keyword evidence="3 9" id="KW-0808">Transferase</keyword>
<dbReference type="SUPFAM" id="SSF48208">
    <property type="entry name" value="Six-hairpin glycosidases"/>
    <property type="match status" value="1"/>
</dbReference>
<feature type="active site" description="Proton donor" evidence="4">
    <location>
        <position position="480"/>
    </location>
</feature>
<dbReference type="GO" id="GO:0047656">
    <property type="term" value="F:alpha,alpha-trehalose phosphorylase activity"/>
    <property type="evidence" value="ECO:0007669"/>
    <property type="project" value="UniProtKB-EC"/>
</dbReference>
<dbReference type="eggNOG" id="COG1554">
    <property type="taxonomic scope" value="Bacteria"/>
</dbReference>
<dbReference type="Pfam" id="PF03633">
    <property type="entry name" value="Glyco_hydro_65C"/>
    <property type="match status" value="1"/>
</dbReference>
<dbReference type="RefSeq" id="WP_008908872.1">
    <property type="nucleotide sequence ID" value="NZ_CAKP01000082.1"/>
</dbReference>
<evidence type="ECO:0000313" key="9">
    <source>
        <dbReference type="EMBL" id="CCJ33608.1"/>
    </source>
</evidence>
<feature type="domain" description="Glycoside hydrolase family 65 N-terminal" evidence="8">
    <location>
        <begin position="10"/>
        <end position="250"/>
    </location>
</feature>
<dbReference type="InterPro" id="IPR005195">
    <property type="entry name" value="Glyco_hydro_65_M"/>
</dbReference>
<dbReference type="InterPro" id="IPR008928">
    <property type="entry name" value="6-hairpin_glycosidase_sf"/>
</dbReference>
<comment type="similarity">
    <text evidence="1">Belongs to the glycosyl hydrolase 65 family.</text>
</comment>
<dbReference type="GO" id="GO:0005975">
    <property type="term" value="P:carbohydrate metabolic process"/>
    <property type="evidence" value="ECO:0007669"/>
    <property type="project" value="InterPro"/>
</dbReference>
<dbReference type="InterPro" id="IPR012341">
    <property type="entry name" value="6hp_glycosidase-like_sf"/>
</dbReference>
<evidence type="ECO:0000259" key="6">
    <source>
        <dbReference type="Pfam" id="PF03632"/>
    </source>
</evidence>
<dbReference type="AlphaFoldDB" id="I7KUK3"/>